<gene>
    <name evidence="9" type="ORF">DSM01_1636</name>
    <name evidence="10" type="ORF">SAMN04487999_2361</name>
</gene>
<evidence type="ECO:0000256" key="4">
    <source>
        <dbReference type="ARBA" id="ARBA00022840"/>
    </source>
</evidence>
<comment type="similarity">
    <text evidence="6">Belongs to the NAD synthetase family.</text>
</comment>
<evidence type="ECO:0000256" key="7">
    <source>
        <dbReference type="RuleBase" id="RU003812"/>
    </source>
</evidence>
<dbReference type="CDD" id="cd00553">
    <property type="entry name" value="NAD_synthase"/>
    <property type="match status" value="1"/>
</dbReference>
<dbReference type="PANTHER" id="PTHR23090">
    <property type="entry name" value="NH 3 /GLUTAMINE-DEPENDENT NAD + SYNTHETASE"/>
    <property type="match status" value="1"/>
</dbReference>
<evidence type="ECO:0000313" key="12">
    <source>
        <dbReference type="Proteomes" id="UP000290037"/>
    </source>
</evidence>
<reference evidence="11" key="2">
    <citation type="submission" date="2016-11" db="EMBL/GenBank/DDBJ databases">
        <authorList>
            <person name="Varghese N."/>
            <person name="Submissions S."/>
        </authorList>
    </citation>
    <scope>NUCLEOTIDE SEQUENCE [LARGE SCALE GENOMIC DNA]</scope>
    <source>
        <strain evidence="11">DSM 19859</strain>
    </source>
</reference>
<dbReference type="EC" id="6.3.1.5" evidence="7"/>
<organism evidence="10 11">
    <name type="scientific">Leeuwenhoekiella palythoae</name>
    <dbReference type="NCBI Taxonomy" id="573501"/>
    <lineage>
        <taxon>Bacteria</taxon>
        <taxon>Pseudomonadati</taxon>
        <taxon>Bacteroidota</taxon>
        <taxon>Flavobacteriia</taxon>
        <taxon>Flavobacteriales</taxon>
        <taxon>Flavobacteriaceae</taxon>
        <taxon>Leeuwenhoekiella</taxon>
    </lineage>
</organism>
<proteinExistence type="inferred from homology"/>
<sequence length="264" mass="29085">MQTEKVIDHIVNWLKTYATNANIQGFVVGISGGIDSATTSSLCAKTGLRVLCVEMPIHQPPSHVTRAQEHIAQLKKRFANVSDVRVDLTETFETFKTALPAAETDTNPGLELSLANTRARLRMSTLYYFAGLHGYLVAGTGNKVEDFGVGFYTKYGDGGVDLSPIADLMKSEVYALAKELGVPESIQVAKPTDGLWGDDRSDEDQIGATYDELEWAMLQDEQGKSSEDFEGRQKQVFSIYKGFNNANKHKMEPIPVCTIPEDLK</sequence>
<keyword evidence="3 6" id="KW-0547">Nucleotide-binding</keyword>
<dbReference type="SUPFAM" id="SSF52402">
    <property type="entry name" value="Adenine nucleotide alpha hydrolases-like"/>
    <property type="match status" value="1"/>
</dbReference>
<evidence type="ECO:0000256" key="5">
    <source>
        <dbReference type="ARBA" id="ARBA00023027"/>
    </source>
</evidence>
<dbReference type="Gene3D" id="3.40.50.620">
    <property type="entry name" value="HUPs"/>
    <property type="match status" value="1"/>
</dbReference>
<dbReference type="GO" id="GO:0003952">
    <property type="term" value="F:NAD+ synthase (glutamine-hydrolyzing) activity"/>
    <property type="evidence" value="ECO:0007669"/>
    <property type="project" value="InterPro"/>
</dbReference>
<dbReference type="GO" id="GO:0005737">
    <property type="term" value="C:cytoplasm"/>
    <property type="evidence" value="ECO:0007669"/>
    <property type="project" value="InterPro"/>
</dbReference>
<dbReference type="PANTHER" id="PTHR23090:SF9">
    <property type="entry name" value="GLUTAMINE-DEPENDENT NAD(+) SYNTHETASE"/>
    <property type="match status" value="1"/>
</dbReference>
<dbReference type="Proteomes" id="UP000290037">
    <property type="component" value="Unassembled WGS sequence"/>
</dbReference>
<dbReference type="EMBL" id="QOVN01000003">
    <property type="protein sequence ID" value="RXG29535.1"/>
    <property type="molecule type" value="Genomic_DNA"/>
</dbReference>
<dbReference type="GO" id="GO:0005524">
    <property type="term" value="F:ATP binding"/>
    <property type="evidence" value="ECO:0007669"/>
    <property type="project" value="UniProtKB-KW"/>
</dbReference>
<keyword evidence="2 6" id="KW-0436">Ligase</keyword>
<feature type="domain" description="NAD/GMP synthase" evidence="8">
    <location>
        <begin position="7"/>
        <end position="251"/>
    </location>
</feature>
<keyword evidence="5 6" id="KW-0520">NAD</keyword>
<accession>A0A1M5YUG6</accession>
<evidence type="ECO:0000256" key="3">
    <source>
        <dbReference type="ARBA" id="ARBA00022741"/>
    </source>
</evidence>
<keyword evidence="4 6" id="KW-0067">ATP-binding</keyword>
<evidence type="ECO:0000256" key="1">
    <source>
        <dbReference type="ARBA" id="ARBA00004790"/>
    </source>
</evidence>
<dbReference type="Proteomes" id="UP000184240">
    <property type="component" value="Unassembled WGS sequence"/>
</dbReference>
<dbReference type="GO" id="GO:0008795">
    <property type="term" value="F:NAD+ synthase activity"/>
    <property type="evidence" value="ECO:0007669"/>
    <property type="project" value="UniProtKB-EC"/>
</dbReference>
<dbReference type="GO" id="GO:0004359">
    <property type="term" value="F:glutaminase activity"/>
    <property type="evidence" value="ECO:0007669"/>
    <property type="project" value="InterPro"/>
</dbReference>
<dbReference type="UniPathway" id="UPA00253"/>
<keyword evidence="12" id="KW-1185">Reference proteome</keyword>
<dbReference type="GO" id="GO:0009435">
    <property type="term" value="P:NAD+ biosynthetic process"/>
    <property type="evidence" value="ECO:0007669"/>
    <property type="project" value="UniProtKB-UniPathway"/>
</dbReference>
<evidence type="ECO:0000313" key="9">
    <source>
        <dbReference type="EMBL" id="RXG29535.1"/>
    </source>
</evidence>
<name>A0A1M5YUG6_9FLAO</name>
<dbReference type="OrthoDB" id="9803818at2"/>
<evidence type="ECO:0000256" key="6">
    <source>
        <dbReference type="RuleBase" id="RU003811"/>
    </source>
</evidence>
<dbReference type="RefSeq" id="WP_072983285.1">
    <property type="nucleotide sequence ID" value="NZ_CP084318.1"/>
</dbReference>
<evidence type="ECO:0000313" key="10">
    <source>
        <dbReference type="EMBL" id="SHI15625.1"/>
    </source>
</evidence>
<dbReference type="EMBL" id="FQXT01000004">
    <property type="protein sequence ID" value="SHI15625.1"/>
    <property type="molecule type" value="Genomic_DNA"/>
</dbReference>
<dbReference type="InterPro" id="IPR003694">
    <property type="entry name" value="NAD_synthase"/>
</dbReference>
<evidence type="ECO:0000313" key="11">
    <source>
        <dbReference type="Proteomes" id="UP000184240"/>
    </source>
</evidence>
<evidence type="ECO:0000259" key="8">
    <source>
        <dbReference type="Pfam" id="PF02540"/>
    </source>
</evidence>
<evidence type="ECO:0000256" key="2">
    <source>
        <dbReference type="ARBA" id="ARBA00022598"/>
    </source>
</evidence>
<dbReference type="Pfam" id="PF02540">
    <property type="entry name" value="NAD_synthase"/>
    <property type="match status" value="1"/>
</dbReference>
<comment type="pathway">
    <text evidence="1">Cofactor biosynthesis; NAD(+) biosynthesis.</text>
</comment>
<dbReference type="NCBIfam" id="TIGR00552">
    <property type="entry name" value="nadE"/>
    <property type="match status" value="1"/>
</dbReference>
<dbReference type="AlphaFoldDB" id="A0A1M5YUG6"/>
<reference evidence="10" key="1">
    <citation type="submission" date="2016-11" db="EMBL/GenBank/DDBJ databases">
        <authorList>
            <person name="Jaros S."/>
            <person name="Januszkiewicz K."/>
            <person name="Wedrychowicz H."/>
        </authorList>
    </citation>
    <scope>NUCLEOTIDE SEQUENCE [LARGE SCALE GENOMIC DNA]</scope>
    <source>
        <strain evidence="10">DSM 19859</strain>
    </source>
</reference>
<comment type="catalytic activity">
    <reaction evidence="7">
        <text>deamido-NAD(+) + NH4(+) + ATP = AMP + diphosphate + NAD(+) + H(+)</text>
        <dbReference type="Rhea" id="RHEA:21188"/>
        <dbReference type="ChEBI" id="CHEBI:15378"/>
        <dbReference type="ChEBI" id="CHEBI:28938"/>
        <dbReference type="ChEBI" id="CHEBI:30616"/>
        <dbReference type="ChEBI" id="CHEBI:33019"/>
        <dbReference type="ChEBI" id="CHEBI:57540"/>
        <dbReference type="ChEBI" id="CHEBI:58437"/>
        <dbReference type="ChEBI" id="CHEBI:456215"/>
        <dbReference type="EC" id="6.3.1.5"/>
    </reaction>
</comment>
<reference evidence="9 12" key="3">
    <citation type="submission" date="2018-07" db="EMBL/GenBank/DDBJ databases">
        <title>Leeuwenhoekiella genomics.</title>
        <authorList>
            <person name="Tahon G."/>
            <person name="Willems A."/>
        </authorList>
    </citation>
    <scope>NUCLEOTIDE SEQUENCE [LARGE SCALE GENOMIC DNA]</scope>
    <source>
        <strain evidence="9 12">LMG 24856</strain>
    </source>
</reference>
<dbReference type="InterPro" id="IPR022310">
    <property type="entry name" value="NAD/GMP_synthase"/>
</dbReference>
<dbReference type="InterPro" id="IPR014729">
    <property type="entry name" value="Rossmann-like_a/b/a_fold"/>
</dbReference>
<protein>
    <recommendedName>
        <fullName evidence="7">NH(3)-dependent NAD(+) synthetase</fullName>
        <ecNumber evidence="7">6.3.1.5</ecNumber>
    </recommendedName>
</protein>
<dbReference type="STRING" id="573501.SAMN04487999_2361"/>